<evidence type="ECO:0000313" key="3">
    <source>
        <dbReference type="Proteomes" id="UP000054251"/>
    </source>
</evidence>
<comment type="caution">
    <text evidence="2">The sequence shown here is derived from an EMBL/GenBank/DDBJ whole genome shotgun (WGS) entry which is preliminary data.</text>
</comment>
<dbReference type="GeneID" id="26840871"/>
<accession>A0A0V1PW14</accession>
<dbReference type="AlphaFoldDB" id="A0A0V1PW14"/>
<gene>
    <name evidence="2" type="ORF">AC631_03862</name>
</gene>
<evidence type="ECO:0000313" key="2">
    <source>
        <dbReference type="EMBL" id="KSA00390.1"/>
    </source>
</evidence>
<keyword evidence="3" id="KW-1185">Reference proteome</keyword>
<feature type="region of interest" description="Disordered" evidence="1">
    <location>
        <begin position="1"/>
        <end position="27"/>
    </location>
</feature>
<protein>
    <submittedName>
        <fullName evidence="2">Uncharacterized protein</fullName>
    </submittedName>
</protein>
<evidence type="ECO:0000256" key="1">
    <source>
        <dbReference type="SAM" id="MobiDB-lite"/>
    </source>
</evidence>
<proteinExistence type="predicted"/>
<dbReference type="OrthoDB" id="4022168at2759"/>
<sequence length="268" mass="31017">MSSPKHRPILSPKHSNSRSASPIKNEKGFMAQQIESPYNNQRIRLSYNNSHNISPTKKPQVKKFVSPTKTRPSKELSFAIFEDNVYYRDTLADDNKPDNETFGKENDSIETVLEACNKLNHNDQENILQPKIKQSTFKQACIARRKPLSNLNINEFSGYVTYNQFPVQLTDLYQPPNFQNEQKSIHKFNNKLPCFVTPPRSNLQNGLLTSKYLVKSAIEEEPFNEEDEVEHHLMQKHNSIKKRRSLSVGKNDSKLKLIKKNNFQILTN</sequence>
<name>A0A0V1PW14_9ASCO</name>
<dbReference type="Proteomes" id="UP000054251">
    <property type="component" value="Unassembled WGS sequence"/>
</dbReference>
<feature type="compositionally biased region" description="Polar residues" evidence="1">
    <location>
        <begin position="13"/>
        <end position="22"/>
    </location>
</feature>
<dbReference type="EMBL" id="LMYN01000090">
    <property type="protein sequence ID" value="KSA00390.1"/>
    <property type="molecule type" value="Genomic_DNA"/>
</dbReference>
<dbReference type="RefSeq" id="XP_015466492.1">
    <property type="nucleotide sequence ID" value="XM_015612691.1"/>
</dbReference>
<reference evidence="2 3" key="1">
    <citation type="submission" date="2015-11" db="EMBL/GenBank/DDBJ databases">
        <title>The genome of Debaryomyces fabryi.</title>
        <authorList>
            <person name="Tafer H."/>
            <person name="Lopandic K."/>
        </authorList>
    </citation>
    <scope>NUCLEOTIDE SEQUENCE [LARGE SCALE GENOMIC DNA]</scope>
    <source>
        <strain evidence="2 3">CBS 789</strain>
    </source>
</reference>
<organism evidence="2 3">
    <name type="scientific">Debaryomyces fabryi</name>
    <dbReference type="NCBI Taxonomy" id="58627"/>
    <lineage>
        <taxon>Eukaryota</taxon>
        <taxon>Fungi</taxon>
        <taxon>Dikarya</taxon>
        <taxon>Ascomycota</taxon>
        <taxon>Saccharomycotina</taxon>
        <taxon>Pichiomycetes</taxon>
        <taxon>Debaryomycetaceae</taxon>
        <taxon>Debaryomyces</taxon>
    </lineage>
</organism>